<dbReference type="PRINTS" id="PR00344">
    <property type="entry name" value="BCTRLSENSOR"/>
</dbReference>
<dbReference type="InterPro" id="IPR013783">
    <property type="entry name" value="Ig-like_fold"/>
</dbReference>
<dbReference type="PROSITE" id="PS50109">
    <property type="entry name" value="HIS_KIN"/>
    <property type="match status" value="1"/>
</dbReference>
<dbReference type="Pfam" id="PF02518">
    <property type="entry name" value="HATPase_c"/>
    <property type="match status" value="1"/>
</dbReference>
<dbReference type="SMART" id="SM00388">
    <property type="entry name" value="HisKA"/>
    <property type="match status" value="1"/>
</dbReference>
<dbReference type="AlphaFoldDB" id="A0A2W7NRK3"/>
<dbReference type="InterPro" id="IPR036890">
    <property type="entry name" value="HATPase_C_sf"/>
</dbReference>
<keyword evidence="6" id="KW-0808">Transferase</keyword>
<dbReference type="Gene3D" id="2.130.10.10">
    <property type="entry name" value="YVTN repeat-like/Quinoprotein amine dehydrogenase"/>
    <property type="match status" value="2"/>
</dbReference>
<dbReference type="SUPFAM" id="SSF49265">
    <property type="entry name" value="Fibronectin type III"/>
    <property type="match status" value="1"/>
</dbReference>
<sequence length="1100" mass="124698">MKFFSVIMFFLLVSVGLTAQFPDLKMRYFNQKEGLSSTFVTSVVQDSVGYLWVGTSEGLNRFDGMNFTSYGSGDGLLPHQSIETLMADSGGDVWVATAEGLVLYQAECDCFKEVVFEGKVAGEFAKIVQLDIDRAGTVYAAEGSKLYRYNSSRKMFEIFYTAKQGQITGFAFDRANMLWFTTAYPSSLIGYHIQSGREFIYRPDMGNIPEKPLTALVHKDEGLWLGTLGQGTWYFDLHQRAIRLVDAGQNGSEFVTRMYVDRHDRLWRVDYVGLNLFDDASGRFLSYPYQIQSPYVIRNSVSGIFQDLNDNYWVCHHTGGLGLSVRPKGFYHINDQSYNPWHLSANRVSAIQANGRGQLWFAHAGFAIDVFNSQRERVQQITAASTGVPLQSITMLYGDPQGHMWVGSYNRGLLRYLPSSGRFEQFMNDPSNPLSIANNDVRSMVYDPDGYYWLVTHGAGVDRFDMKTKRFDHFTSTNSNLSNEWTNQVVLDRKGNLWVATAWGLNIKNRGATRFQRFYSQKSDVTTISGNNVVTVFEDVSGAIWVGTDRGLSRYNHEDNNFVRINSQEINGSICAITEDADGNLWLSTMSGLIRVNKSTHQVRHFDESDGVQPDEFLPRSVFRDSLGVIYFGGIRGVTYFDPAKLTFNAIPPPVVLTTLKLGGELIVPGHASQLLKRQINYAKIVRIDHNHRVMTIGYHAINFNNPDRNRYAVKLEGFDKDWQMVGNQTSATYTNLTPGKYIFRVKAANNDGVWNEKGASVEIIVDSPWYSSWWARIISVLILIGGIWFFMRFRTQSLLKQKIILSQMVRAKTEELEASNQELMAQAEYLDNLNKLLEERQSKLETQSRLVSTQALTLRKQNDELKQLNKTKDRLFSIIAHDLINPFNSIIGLSEVFKEEYSHLNESERRELMTTINISANRIFALLQNLLLWARSQTNSVKFNQSSFLLHDVLVESTDFLAEMLSRKGLLLQIDCPASLYVYADPDMVKTIVRNLVSNAIKFSFRETTIRVECVRMGKKAVVSVIDHGTGMDDATVEKLMARQPSHTTVGTEGEPGTGLGLLICREFVEWHKGEFRITSKPGEGSTFTFTLPVYRVEE</sequence>
<dbReference type="Pfam" id="PF00512">
    <property type="entry name" value="HisKA"/>
    <property type="match status" value="1"/>
</dbReference>
<dbReference type="EC" id="2.7.13.3" evidence="2"/>
<dbReference type="InterPro" id="IPR036097">
    <property type="entry name" value="HisK_dim/P_sf"/>
</dbReference>
<dbReference type="InterPro" id="IPR003661">
    <property type="entry name" value="HisK_dim/P_dom"/>
</dbReference>
<dbReference type="CDD" id="cd00082">
    <property type="entry name" value="HisKA"/>
    <property type="match status" value="1"/>
</dbReference>
<feature type="coiled-coil region" evidence="4">
    <location>
        <begin position="821"/>
        <end position="879"/>
    </location>
</feature>
<dbReference type="PANTHER" id="PTHR43547">
    <property type="entry name" value="TWO-COMPONENT HISTIDINE KINASE"/>
    <property type="match status" value="1"/>
</dbReference>
<dbReference type="Gene3D" id="2.60.40.10">
    <property type="entry name" value="Immunoglobulins"/>
    <property type="match status" value="1"/>
</dbReference>
<evidence type="ECO:0000256" key="4">
    <source>
        <dbReference type="SAM" id="Coils"/>
    </source>
</evidence>
<dbReference type="InterPro" id="IPR003961">
    <property type="entry name" value="FN3_dom"/>
</dbReference>
<dbReference type="GO" id="GO:0000155">
    <property type="term" value="F:phosphorelay sensor kinase activity"/>
    <property type="evidence" value="ECO:0007669"/>
    <property type="project" value="InterPro"/>
</dbReference>
<dbReference type="SUPFAM" id="SSF47384">
    <property type="entry name" value="Homodimeric domain of signal transducing histidine kinase"/>
    <property type="match status" value="1"/>
</dbReference>
<organism evidence="6 7">
    <name type="scientific">Breznakibacter xylanolyticus</name>
    <dbReference type="NCBI Taxonomy" id="990"/>
    <lineage>
        <taxon>Bacteria</taxon>
        <taxon>Pseudomonadati</taxon>
        <taxon>Bacteroidota</taxon>
        <taxon>Bacteroidia</taxon>
        <taxon>Marinilabiliales</taxon>
        <taxon>Marinilabiliaceae</taxon>
        <taxon>Breznakibacter</taxon>
    </lineage>
</organism>
<dbReference type="OrthoDB" id="9809670at2"/>
<dbReference type="InterPro" id="IPR011123">
    <property type="entry name" value="Y_Y_Y"/>
</dbReference>
<evidence type="ECO:0000256" key="2">
    <source>
        <dbReference type="ARBA" id="ARBA00012438"/>
    </source>
</evidence>
<dbReference type="EMBL" id="QKZK01000015">
    <property type="protein sequence ID" value="PZX15896.1"/>
    <property type="molecule type" value="Genomic_DNA"/>
</dbReference>
<evidence type="ECO:0000313" key="6">
    <source>
        <dbReference type="EMBL" id="PZX15896.1"/>
    </source>
</evidence>
<dbReference type="InterPro" id="IPR003594">
    <property type="entry name" value="HATPase_dom"/>
</dbReference>
<dbReference type="Pfam" id="PF07494">
    <property type="entry name" value="Reg_prop"/>
    <property type="match status" value="3"/>
</dbReference>
<dbReference type="CDD" id="cd00063">
    <property type="entry name" value="FN3"/>
    <property type="match status" value="1"/>
</dbReference>
<gene>
    <name evidence="6" type="ORF">LX69_02090</name>
</gene>
<dbReference type="PANTHER" id="PTHR43547:SF2">
    <property type="entry name" value="HYBRID SIGNAL TRANSDUCTION HISTIDINE KINASE C"/>
    <property type="match status" value="1"/>
</dbReference>
<dbReference type="Pfam" id="PF07495">
    <property type="entry name" value="Y_Y_Y"/>
    <property type="match status" value="1"/>
</dbReference>
<dbReference type="InterPro" id="IPR011110">
    <property type="entry name" value="Reg_prop"/>
</dbReference>
<dbReference type="SMART" id="SM00387">
    <property type="entry name" value="HATPase_c"/>
    <property type="match status" value="1"/>
</dbReference>
<evidence type="ECO:0000313" key="7">
    <source>
        <dbReference type="Proteomes" id="UP000249239"/>
    </source>
</evidence>
<dbReference type="InterPro" id="IPR015943">
    <property type="entry name" value="WD40/YVTN_repeat-like_dom_sf"/>
</dbReference>
<reference evidence="6 7" key="1">
    <citation type="submission" date="2018-06" db="EMBL/GenBank/DDBJ databases">
        <title>Genomic Encyclopedia of Archaeal and Bacterial Type Strains, Phase II (KMG-II): from individual species to whole genera.</title>
        <authorList>
            <person name="Goeker M."/>
        </authorList>
    </citation>
    <scope>NUCLEOTIDE SEQUENCE [LARGE SCALE GENOMIC DNA]</scope>
    <source>
        <strain evidence="6 7">DSM 6779</strain>
    </source>
</reference>
<dbReference type="SUPFAM" id="SSF63829">
    <property type="entry name" value="Calcium-dependent phosphotriesterase"/>
    <property type="match status" value="3"/>
</dbReference>
<evidence type="ECO:0000256" key="3">
    <source>
        <dbReference type="ARBA" id="ARBA00022553"/>
    </source>
</evidence>
<keyword evidence="3" id="KW-0597">Phosphoprotein</keyword>
<dbReference type="SUPFAM" id="SSF55874">
    <property type="entry name" value="ATPase domain of HSP90 chaperone/DNA topoisomerase II/histidine kinase"/>
    <property type="match status" value="1"/>
</dbReference>
<evidence type="ECO:0000259" key="5">
    <source>
        <dbReference type="PROSITE" id="PS50109"/>
    </source>
</evidence>
<dbReference type="RefSeq" id="WP_111445939.1">
    <property type="nucleotide sequence ID" value="NZ_QKZK01000015.1"/>
</dbReference>
<comment type="catalytic activity">
    <reaction evidence="1">
        <text>ATP + protein L-histidine = ADP + protein N-phospho-L-histidine.</text>
        <dbReference type="EC" id="2.7.13.3"/>
    </reaction>
</comment>
<dbReference type="InterPro" id="IPR004358">
    <property type="entry name" value="Sig_transdc_His_kin-like_C"/>
</dbReference>
<comment type="caution">
    <text evidence="6">The sequence shown here is derived from an EMBL/GenBank/DDBJ whole genome shotgun (WGS) entry which is preliminary data.</text>
</comment>
<feature type="domain" description="Histidine kinase" evidence="5">
    <location>
        <begin position="879"/>
        <end position="1097"/>
    </location>
</feature>
<dbReference type="Gene3D" id="1.10.287.130">
    <property type="match status" value="1"/>
</dbReference>
<name>A0A2W7NRK3_9BACT</name>
<proteinExistence type="predicted"/>
<protein>
    <recommendedName>
        <fullName evidence="2">histidine kinase</fullName>
        <ecNumber evidence="2">2.7.13.3</ecNumber>
    </recommendedName>
</protein>
<keyword evidence="4" id="KW-0175">Coiled coil</keyword>
<dbReference type="Gene3D" id="3.30.565.10">
    <property type="entry name" value="Histidine kinase-like ATPase, C-terminal domain"/>
    <property type="match status" value="1"/>
</dbReference>
<keyword evidence="7" id="KW-1185">Reference proteome</keyword>
<keyword evidence="6" id="KW-0418">Kinase</keyword>
<dbReference type="InterPro" id="IPR036116">
    <property type="entry name" value="FN3_sf"/>
</dbReference>
<dbReference type="InterPro" id="IPR005467">
    <property type="entry name" value="His_kinase_dom"/>
</dbReference>
<accession>A0A2W7NRK3</accession>
<dbReference type="Proteomes" id="UP000249239">
    <property type="component" value="Unassembled WGS sequence"/>
</dbReference>
<dbReference type="FunFam" id="2.60.40.10:FF:000791">
    <property type="entry name" value="Two-component system sensor histidine kinase/response regulator"/>
    <property type="match status" value="1"/>
</dbReference>
<evidence type="ECO:0000256" key="1">
    <source>
        <dbReference type="ARBA" id="ARBA00000085"/>
    </source>
</evidence>